<dbReference type="Proteomes" id="UP000606889">
    <property type="component" value="Unassembled WGS sequence"/>
</dbReference>
<evidence type="ECO:0000313" key="4">
    <source>
        <dbReference type="Proteomes" id="UP000606889"/>
    </source>
</evidence>
<reference evidence="3 4" key="1">
    <citation type="submission" date="2020-08" db="EMBL/GenBank/DDBJ databases">
        <title>Genome public.</title>
        <authorList>
            <person name="Liu C."/>
            <person name="Sun Q."/>
        </authorList>
    </citation>
    <scope>NUCLEOTIDE SEQUENCE [LARGE SCALE GENOMIC DNA]</scope>
    <source>
        <strain evidence="3 4">NSJ-35</strain>
    </source>
</reference>
<proteinExistence type="predicted"/>
<dbReference type="InterPro" id="IPR050963">
    <property type="entry name" value="Sirohydro_Cobaltochel/CbiX"/>
</dbReference>
<accession>A0ABR7EHL2</accession>
<dbReference type="SUPFAM" id="SSF53800">
    <property type="entry name" value="Chelatase"/>
    <property type="match status" value="1"/>
</dbReference>
<evidence type="ECO:0000256" key="2">
    <source>
        <dbReference type="ARBA" id="ARBA00023239"/>
    </source>
</evidence>
<evidence type="ECO:0000313" key="3">
    <source>
        <dbReference type="EMBL" id="MBC5649178.1"/>
    </source>
</evidence>
<dbReference type="RefSeq" id="WP_186858627.1">
    <property type="nucleotide sequence ID" value="NZ_JACOON010000007.1"/>
</dbReference>
<dbReference type="Gene3D" id="3.40.50.1400">
    <property type="match status" value="1"/>
</dbReference>
<keyword evidence="4" id="KW-1185">Reference proteome</keyword>
<protein>
    <submittedName>
        <fullName evidence="3">CbiX/SirB N-terminal domain-containing protein</fullName>
    </submittedName>
</protein>
<dbReference type="Pfam" id="PF01903">
    <property type="entry name" value="CbiX"/>
    <property type="match status" value="1"/>
</dbReference>
<dbReference type="InterPro" id="IPR002762">
    <property type="entry name" value="CbiX-like"/>
</dbReference>
<evidence type="ECO:0000256" key="1">
    <source>
        <dbReference type="ARBA" id="ARBA00022723"/>
    </source>
</evidence>
<keyword evidence="1" id="KW-0479">Metal-binding</keyword>
<name>A0ABR7EHL2_9FIRM</name>
<keyword evidence="2" id="KW-0456">Lyase</keyword>
<dbReference type="EMBL" id="JACOON010000007">
    <property type="protein sequence ID" value="MBC5649178.1"/>
    <property type="molecule type" value="Genomic_DNA"/>
</dbReference>
<organism evidence="3 4">
    <name type="scientific">Christensenella tenuis</name>
    <dbReference type="NCBI Taxonomy" id="2763033"/>
    <lineage>
        <taxon>Bacteria</taxon>
        <taxon>Bacillati</taxon>
        <taxon>Bacillota</taxon>
        <taxon>Clostridia</taxon>
        <taxon>Christensenellales</taxon>
        <taxon>Christensenellaceae</taxon>
        <taxon>Christensenella</taxon>
    </lineage>
</organism>
<comment type="caution">
    <text evidence="3">The sequence shown here is derived from an EMBL/GenBank/DDBJ whole genome shotgun (WGS) entry which is preliminary data.</text>
</comment>
<dbReference type="PANTHER" id="PTHR33542:SF3">
    <property type="entry name" value="SIROHYDROCHLORIN FERROCHELATASE, CHLOROPLASTIC"/>
    <property type="match status" value="1"/>
</dbReference>
<dbReference type="PANTHER" id="PTHR33542">
    <property type="entry name" value="SIROHYDROCHLORIN FERROCHELATASE, CHLOROPLASTIC"/>
    <property type="match status" value="1"/>
</dbReference>
<dbReference type="CDD" id="cd03416">
    <property type="entry name" value="CbiX_SirB_N"/>
    <property type="match status" value="1"/>
</dbReference>
<gene>
    <name evidence="3" type="ORF">H8S18_12590</name>
</gene>
<sequence>MNGVLILAHGSRKKDTEETFEKIVGMAAKKVDTVIESAYMEFSEKNIEKGLENLLQKGVTHVKIVPYFLFSGMHIHKDIPEEVEAFLKDKPEVTYEMGKTLGTDPRLAEILADRIME</sequence>